<dbReference type="NCBIfam" id="TIGR04168">
    <property type="entry name" value="TIGR04168 family protein"/>
    <property type="match status" value="1"/>
</dbReference>
<feature type="signal peptide" evidence="1">
    <location>
        <begin position="1"/>
        <end position="23"/>
    </location>
</feature>
<dbReference type="AlphaFoldDB" id="A0A7S4C184"/>
<feature type="chain" id="PRO_5030907229" description="Calcineurin-like phosphoesterase domain-containing protein" evidence="1">
    <location>
        <begin position="24"/>
        <end position="378"/>
    </location>
</feature>
<dbReference type="GO" id="GO:0016787">
    <property type="term" value="F:hydrolase activity"/>
    <property type="evidence" value="ECO:0007669"/>
    <property type="project" value="InterPro"/>
</dbReference>
<dbReference type="Gene3D" id="3.60.21.10">
    <property type="match status" value="1"/>
</dbReference>
<keyword evidence="1" id="KW-0732">Signal</keyword>
<evidence type="ECO:0000259" key="2">
    <source>
        <dbReference type="Pfam" id="PF00149"/>
    </source>
</evidence>
<dbReference type="Pfam" id="PF00149">
    <property type="entry name" value="Metallophos"/>
    <property type="match status" value="1"/>
</dbReference>
<dbReference type="PANTHER" id="PTHR35769">
    <property type="entry name" value="CALCINEURIN-LIKE METALLO-PHOSPHOESTERASE SUPERFAMILY PROTEIN"/>
    <property type="match status" value="1"/>
</dbReference>
<evidence type="ECO:0000256" key="1">
    <source>
        <dbReference type="SAM" id="SignalP"/>
    </source>
</evidence>
<organism evidence="3">
    <name type="scientific">Chrysotila carterae</name>
    <name type="common">Marine alga</name>
    <name type="synonym">Syracosphaera carterae</name>
    <dbReference type="NCBI Taxonomy" id="13221"/>
    <lineage>
        <taxon>Eukaryota</taxon>
        <taxon>Haptista</taxon>
        <taxon>Haptophyta</taxon>
        <taxon>Prymnesiophyceae</taxon>
        <taxon>Isochrysidales</taxon>
        <taxon>Isochrysidaceae</taxon>
        <taxon>Chrysotila</taxon>
    </lineage>
</organism>
<reference evidence="3" key="1">
    <citation type="submission" date="2021-01" db="EMBL/GenBank/DDBJ databases">
        <authorList>
            <person name="Corre E."/>
            <person name="Pelletier E."/>
            <person name="Niang G."/>
            <person name="Scheremetjew M."/>
            <person name="Finn R."/>
            <person name="Kale V."/>
            <person name="Holt S."/>
            <person name="Cochrane G."/>
            <person name="Meng A."/>
            <person name="Brown T."/>
            <person name="Cohen L."/>
        </authorList>
    </citation>
    <scope>NUCLEOTIDE SEQUENCE</scope>
    <source>
        <strain evidence="3">CCMP645</strain>
    </source>
</reference>
<dbReference type="InterPro" id="IPR004843">
    <property type="entry name" value="Calcineurin-like_PHP"/>
</dbReference>
<evidence type="ECO:0000313" key="3">
    <source>
        <dbReference type="EMBL" id="CAE0783743.1"/>
    </source>
</evidence>
<dbReference type="InterPro" id="IPR029052">
    <property type="entry name" value="Metallo-depent_PP-like"/>
</dbReference>
<gene>
    <name evidence="3" type="ORF">PCAR00345_LOCUS36447</name>
</gene>
<dbReference type="InterPro" id="IPR027629">
    <property type="entry name" value="DevT-like"/>
</dbReference>
<proteinExistence type="predicted"/>
<sequence length="378" mass="41278">MRISTLAARLSLWPHQLAALTSAAVVRCAAVCTHAGCASLRSGHGGPVLTAASAPESVRIALIGDCHGQWNQHDNDALVALDADLSLFVGDFGNEDVNVVQHISCLKGRIRHASIFGNHDAFFSLRSKKHRGRHKLPELPSAEIEFCLPTFDRFPEMVKAQYELLKDCDVGWGRRHFQELGLHVVGGRPFSAGGPSMSKFRSFYRRHWGITRSNQSCAQISRCLEQVPAADDMIVIAHNGPAGLGSDAHSICGKDWGTPPGGDWGDDDLRAALDQSLSLGARVPLVVFGHMHESLSLGGNRRMVHVEQGTVYVNCAVVPRWRGTGGAACERHFTLVEMSRDTNCHLTVNEVRTVWAAPSGVIRTDAVRFGRESTRQRK</sequence>
<dbReference type="EMBL" id="HBIZ01057868">
    <property type="protein sequence ID" value="CAE0783743.1"/>
    <property type="molecule type" value="Transcribed_RNA"/>
</dbReference>
<dbReference type="SUPFAM" id="SSF56300">
    <property type="entry name" value="Metallo-dependent phosphatases"/>
    <property type="match status" value="1"/>
</dbReference>
<dbReference type="PANTHER" id="PTHR35769:SF2">
    <property type="entry name" value="CALCINEURIN-LIKE METALLO-PHOSPHOESTERASE SUPERFAMILY PROTEIN"/>
    <property type="match status" value="1"/>
</dbReference>
<name>A0A7S4C184_CHRCT</name>
<feature type="domain" description="Calcineurin-like phosphoesterase" evidence="2">
    <location>
        <begin position="59"/>
        <end position="293"/>
    </location>
</feature>
<accession>A0A7S4C184</accession>
<protein>
    <recommendedName>
        <fullName evidence="2">Calcineurin-like phosphoesterase domain-containing protein</fullName>
    </recommendedName>
</protein>